<sequence>MTNSTASKSVAHQSLSLQVSGAPLNAQHLSLALRKRLTISLGDEENQPKLLFPEKCYSCSSPQLQLRWPKDEGTNRLQFLREFPWYANESCDQVKNLLPVVDCPGSVCIKAVITEPPAKREVCGNLVTTGPGCMILITHSRRVDASAYDG</sequence>
<evidence type="ECO:0000313" key="1">
    <source>
        <dbReference type="EMBL" id="EYC18277.1"/>
    </source>
</evidence>
<dbReference type="OrthoDB" id="5827637at2759"/>
<evidence type="ECO:0000313" key="2">
    <source>
        <dbReference type="Proteomes" id="UP000024635"/>
    </source>
</evidence>
<dbReference type="Proteomes" id="UP000024635">
    <property type="component" value="Unassembled WGS sequence"/>
</dbReference>
<dbReference type="EMBL" id="JARK01001364">
    <property type="protein sequence ID" value="EYC18277.1"/>
    <property type="molecule type" value="Genomic_DNA"/>
</dbReference>
<gene>
    <name evidence="1" type="primary">Acey_s0028.g1772</name>
    <name evidence="1" type="synonym">Acey-F41E6.17</name>
    <name evidence="1" type="ORF">Y032_0028g1772</name>
</gene>
<protein>
    <submittedName>
        <fullName evidence="1">Uncharacterized protein</fullName>
    </submittedName>
</protein>
<reference evidence="2" key="1">
    <citation type="journal article" date="2015" name="Nat. Genet.">
        <title>The genome and transcriptome of the zoonotic hookworm Ancylostoma ceylanicum identify infection-specific gene families.</title>
        <authorList>
            <person name="Schwarz E.M."/>
            <person name="Hu Y."/>
            <person name="Antoshechkin I."/>
            <person name="Miller M.M."/>
            <person name="Sternberg P.W."/>
            <person name="Aroian R.V."/>
        </authorList>
    </citation>
    <scope>NUCLEOTIDE SEQUENCE</scope>
    <source>
        <strain evidence="2">HY135</strain>
    </source>
</reference>
<dbReference type="AlphaFoldDB" id="A0A016UTY0"/>
<keyword evidence="2" id="KW-1185">Reference proteome</keyword>
<accession>A0A016UTY0</accession>
<proteinExistence type="predicted"/>
<organism evidence="1 2">
    <name type="scientific">Ancylostoma ceylanicum</name>
    <dbReference type="NCBI Taxonomy" id="53326"/>
    <lineage>
        <taxon>Eukaryota</taxon>
        <taxon>Metazoa</taxon>
        <taxon>Ecdysozoa</taxon>
        <taxon>Nematoda</taxon>
        <taxon>Chromadorea</taxon>
        <taxon>Rhabditida</taxon>
        <taxon>Rhabditina</taxon>
        <taxon>Rhabditomorpha</taxon>
        <taxon>Strongyloidea</taxon>
        <taxon>Ancylostomatidae</taxon>
        <taxon>Ancylostomatinae</taxon>
        <taxon>Ancylostoma</taxon>
    </lineage>
</organism>
<name>A0A016UTY0_9BILA</name>
<comment type="caution">
    <text evidence="1">The sequence shown here is derived from an EMBL/GenBank/DDBJ whole genome shotgun (WGS) entry which is preliminary data.</text>
</comment>